<name>A0A1Y2SB77_9GAMM</name>
<dbReference type="AlphaFoldDB" id="A0A1Y2SB77"/>
<dbReference type="Proteomes" id="UP000194204">
    <property type="component" value="Unassembled WGS sequence"/>
</dbReference>
<comment type="caution">
    <text evidence="1">The sequence shown here is derived from an EMBL/GenBank/DDBJ whole genome shotgun (WGS) entry which is preliminary data.</text>
</comment>
<sequence>MENTVLDVTDISEEAVIEVCSEVGCFAQFLFIKGVI</sequence>
<evidence type="ECO:0000313" key="1">
    <source>
        <dbReference type="EMBL" id="OTA15170.1"/>
    </source>
</evidence>
<dbReference type="EMBL" id="MUBK01000061">
    <property type="protein sequence ID" value="OTA15170.1"/>
    <property type="molecule type" value="Genomic_DNA"/>
</dbReference>
<protein>
    <submittedName>
        <fullName evidence="1">Uncharacterized protein</fullName>
    </submittedName>
</protein>
<reference evidence="1 2" key="1">
    <citation type="submission" date="2017-01" db="EMBL/GenBank/DDBJ databases">
        <title>Deconstructing symbiosis and pathogenesis requirements using a combined genomic-metabolomic approach.</title>
        <authorList>
            <person name="Tobias N.J."/>
            <person name="Wolff H."/>
            <person name="Djahanschiri B."/>
            <person name="Ebersberger I."/>
            <person name="Bode H.B."/>
        </authorList>
    </citation>
    <scope>NUCLEOTIDE SEQUENCE [LARGE SCALE GENOMIC DNA]</scope>
    <source>
        <strain evidence="1 2">DSM 4764</strain>
    </source>
</reference>
<keyword evidence="2" id="KW-1185">Reference proteome</keyword>
<organism evidence="1 2">
    <name type="scientific">Xenorhabdus beddingii</name>
    <dbReference type="NCBI Taxonomy" id="40578"/>
    <lineage>
        <taxon>Bacteria</taxon>
        <taxon>Pseudomonadati</taxon>
        <taxon>Pseudomonadota</taxon>
        <taxon>Gammaproteobacteria</taxon>
        <taxon>Enterobacterales</taxon>
        <taxon>Morganellaceae</taxon>
        <taxon>Xenorhabdus</taxon>
    </lineage>
</organism>
<gene>
    <name evidence="1" type="ORF">Xbed_03619</name>
</gene>
<dbReference type="STRING" id="40578.Xbed_03619"/>
<accession>A0A1Y2SB77</accession>
<proteinExistence type="predicted"/>
<evidence type="ECO:0000313" key="2">
    <source>
        <dbReference type="Proteomes" id="UP000194204"/>
    </source>
</evidence>